<keyword evidence="4" id="KW-1185">Reference proteome</keyword>
<dbReference type="FunFam" id="1.10.196.10:FF:000001">
    <property type="entry name" value="Regulator of G-protein signaling 8"/>
    <property type="match status" value="1"/>
</dbReference>
<dbReference type="SMART" id="SM00315">
    <property type="entry name" value="RGS"/>
    <property type="match status" value="2"/>
</dbReference>
<dbReference type="PROSITE" id="PS50132">
    <property type="entry name" value="RGS"/>
    <property type="match status" value="2"/>
</dbReference>
<accession>A0A2I0U9Q6</accession>
<evidence type="ECO:0000313" key="3">
    <source>
        <dbReference type="EMBL" id="PKU42787.1"/>
    </source>
</evidence>
<proteinExistence type="predicted"/>
<gene>
    <name evidence="3" type="ORF">llap_6916</name>
</gene>
<dbReference type="InterPro" id="IPR044926">
    <property type="entry name" value="RGS_subdomain_2"/>
</dbReference>
<dbReference type="SUPFAM" id="SSF48097">
    <property type="entry name" value="Regulator of G-protein signaling, RGS"/>
    <property type="match status" value="2"/>
</dbReference>
<dbReference type="Pfam" id="PF00615">
    <property type="entry name" value="RGS"/>
    <property type="match status" value="2"/>
</dbReference>
<sequence>MENPLLLFPQLNISASKDKSYYKVMKSTIKEEPHKASKPGAKQKRNRLSLLLQKPEFHEGDHLGKPGNLTKAASVSPEEAVKWGESFDKLLSEKAGLDAFTKFLKTEFSEENIEFWIACEDYKKSKTAHELLPKAKTIYETFIQKDAPKEVNLDFQTKEVTSQNIQQPIITTFDAAQNTVYRLMEQDSYPRFLRSDPYLNLVKGRNPSRPTLRRRSRSFTVNDFQGVRPDFTICFILLITPVSHLYIGSDILYRISTFSSIVDQIHYFLSHVKFIKQFGLKLLLQIHKRSNTGETMAWSESVDTLLANKDGLAAFRTFLKSEFSEENVEFWLACEDFKKTKSSTKMASKAQKIYSDFIQADAPKEINIDFHTKTHISQNISEPTLSCFDDAQRLIYSLMAKDSFPRFLRSEAYKELAKKQQNRNQKRWLPFL</sequence>
<dbReference type="InterPro" id="IPR016137">
    <property type="entry name" value="RGS"/>
</dbReference>
<dbReference type="PANTHER" id="PTHR10845">
    <property type="entry name" value="REGULATOR OF G PROTEIN SIGNALING"/>
    <property type="match status" value="1"/>
</dbReference>
<dbReference type="AlphaFoldDB" id="A0A2I0U9Q6"/>
<dbReference type="OrthoDB" id="196547at2759"/>
<evidence type="ECO:0000259" key="2">
    <source>
        <dbReference type="PROSITE" id="PS50132"/>
    </source>
</evidence>
<dbReference type="PANTHER" id="PTHR10845:SF160">
    <property type="entry name" value="REGULATOR OF G-PROTEIN SIGNALING 21"/>
    <property type="match status" value="1"/>
</dbReference>
<dbReference type="InterPro" id="IPR036305">
    <property type="entry name" value="RGS_sf"/>
</dbReference>
<dbReference type="EMBL" id="KZ505960">
    <property type="protein sequence ID" value="PKU42787.1"/>
    <property type="molecule type" value="Genomic_DNA"/>
</dbReference>
<feature type="domain" description="RGS" evidence="2">
    <location>
        <begin position="86"/>
        <end position="202"/>
    </location>
</feature>
<dbReference type="FunFam" id="1.10.167.10:FF:000001">
    <property type="entry name" value="Putative regulator of g-protein signaling 12"/>
    <property type="match status" value="2"/>
</dbReference>
<feature type="domain" description="RGS" evidence="2">
    <location>
        <begin position="301"/>
        <end position="417"/>
    </location>
</feature>
<dbReference type="Gene3D" id="1.10.167.10">
    <property type="entry name" value="Regulator of G-protein Signalling 4, domain 2"/>
    <property type="match status" value="2"/>
</dbReference>
<organism evidence="3 4">
    <name type="scientific">Limosa lapponica baueri</name>
    <dbReference type="NCBI Taxonomy" id="1758121"/>
    <lineage>
        <taxon>Eukaryota</taxon>
        <taxon>Metazoa</taxon>
        <taxon>Chordata</taxon>
        <taxon>Craniata</taxon>
        <taxon>Vertebrata</taxon>
        <taxon>Euteleostomi</taxon>
        <taxon>Archelosauria</taxon>
        <taxon>Archosauria</taxon>
        <taxon>Dinosauria</taxon>
        <taxon>Saurischia</taxon>
        <taxon>Theropoda</taxon>
        <taxon>Coelurosauria</taxon>
        <taxon>Aves</taxon>
        <taxon>Neognathae</taxon>
        <taxon>Neoaves</taxon>
        <taxon>Charadriiformes</taxon>
        <taxon>Scolopacidae</taxon>
        <taxon>Limosa</taxon>
    </lineage>
</organism>
<dbReference type="Proteomes" id="UP000233556">
    <property type="component" value="Unassembled WGS sequence"/>
</dbReference>
<reference evidence="4" key="1">
    <citation type="submission" date="2017-11" db="EMBL/GenBank/DDBJ databases">
        <authorList>
            <person name="Lima N.C."/>
            <person name="Parody-Merino A.M."/>
            <person name="Battley P.F."/>
            <person name="Fidler A.E."/>
            <person name="Prosdocimi F."/>
        </authorList>
    </citation>
    <scope>NUCLEOTIDE SEQUENCE [LARGE SCALE GENOMIC DNA]</scope>
</reference>
<dbReference type="PRINTS" id="PR01301">
    <property type="entry name" value="RGSPROTEIN"/>
</dbReference>
<evidence type="ECO:0000313" key="4">
    <source>
        <dbReference type="Proteomes" id="UP000233556"/>
    </source>
</evidence>
<keyword evidence="1" id="KW-0734">Signal transduction inhibitor</keyword>
<evidence type="ECO:0000256" key="1">
    <source>
        <dbReference type="ARBA" id="ARBA00022700"/>
    </source>
</evidence>
<name>A0A2I0U9Q6_LIMLA</name>
<dbReference type="GO" id="GO:0009968">
    <property type="term" value="P:negative regulation of signal transduction"/>
    <property type="evidence" value="ECO:0007669"/>
    <property type="project" value="UniProtKB-KW"/>
</dbReference>
<dbReference type="InterPro" id="IPR024066">
    <property type="entry name" value="RGS_subdom1/3"/>
</dbReference>
<protein>
    <submittedName>
        <fullName evidence="3">Regulator of g-protein signaling 18 isoform x2</fullName>
    </submittedName>
</protein>
<dbReference type="Gene3D" id="1.10.196.10">
    <property type="match status" value="2"/>
</dbReference>
<reference evidence="4" key="2">
    <citation type="submission" date="2017-12" db="EMBL/GenBank/DDBJ databases">
        <title>Genome sequence of the Bar-tailed Godwit (Limosa lapponica baueri).</title>
        <authorList>
            <person name="Lima N.C.B."/>
            <person name="Parody-Merino A.M."/>
            <person name="Battley P.F."/>
            <person name="Fidler A.E."/>
            <person name="Prosdocimi F."/>
        </authorList>
    </citation>
    <scope>NUCLEOTIDE SEQUENCE [LARGE SCALE GENOMIC DNA]</scope>
</reference>